<dbReference type="InterPro" id="IPR034466">
    <property type="entry name" value="Methyltransferase_Class_B"/>
</dbReference>
<dbReference type="SFLD" id="SFLDS00029">
    <property type="entry name" value="Radical_SAM"/>
    <property type="match status" value="1"/>
</dbReference>
<dbReference type="InterPro" id="IPR006158">
    <property type="entry name" value="Cobalamin-bd"/>
</dbReference>
<dbReference type="SUPFAM" id="SSF102114">
    <property type="entry name" value="Radical SAM enzymes"/>
    <property type="match status" value="1"/>
</dbReference>
<evidence type="ECO:0000256" key="6">
    <source>
        <dbReference type="ARBA" id="ARBA00023004"/>
    </source>
</evidence>
<evidence type="ECO:0000256" key="3">
    <source>
        <dbReference type="ARBA" id="ARBA00022679"/>
    </source>
</evidence>
<keyword evidence="5" id="KW-0479">Metal-binding</keyword>
<evidence type="ECO:0000256" key="2">
    <source>
        <dbReference type="ARBA" id="ARBA00022603"/>
    </source>
</evidence>
<accession>A0A974BIE8</accession>
<dbReference type="InterPro" id="IPR023404">
    <property type="entry name" value="rSAM_horseshoe"/>
</dbReference>
<evidence type="ECO:0000259" key="9">
    <source>
        <dbReference type="PROSITE" id="PS51918"/>
    </source>
</evidence>
<evidence type="ECO:0000313" key="11">
    <source>
        <dbReference type="Proteomes" id="UP000611629"/>
    </source>
</evidence>
<keyword evidence="2" id="KW-0489">Methyltransferase</keyword>
<feature type="domain" description="B12-binding" evidence="8">
    <location>
        <begin position="7"/>
        <end position="138"/>
    </location>
</feature>
<dbReference type="GO" id="GO:0031419">
    <property type="term" value="F:cobalamin binding"/>
    <property type="evidence" value="ECO:0007669"/>
    <property type="project" value="InterPro"/>
</dbReference>
<comment type="caution">
    <text evidence="10">The sequence shown here is derived from an EMBL/GenBank/DDBJ whole genome shotgun (WGS) entry which is preliminary data.</text>
</comment>
<evidence type="ECO:0000256" key="4">
    <source>
        <dbReference type="ARBA" id="ARBA00022691"/>
    </source>
</evidence>
<reference evidence="10" key="1">
    <citation type="submission" date="2020-07" db="EMBL/GenBank/DDBJ databases">
        <title>Genomic analysis of a strain of Sedimentibacter Hydroxybenzoicus DSM7310.</title>
        <authorList>
            <person name="Ma S."/>
        </authorList>
    </citation>
    <scope>NUCLEOTIDE SEQUENCE</scope>
    <source>
        <strain evidence="10">DSM 7310</strain>
    </source>
</reference>
<dbReference type="SUPFAM" id="SSF52242">
    <property type="entry name" value="Cobalamin (vitamin B12)-binding domain"/>
    <property type="match status" value="1"/>
</dbReference>
<evidence type="ECO:0000256" key="1">
    <source>
        <dbReference type="ARBA" id="ARBA00001966"/>
    </source>
</evidence>
<dbReference type="AlphaFoldDB" id="A0A974BIE8"/>
<dbReference type="CDD" id="cd01335">
    <property type="entry name" value="Radical_SAM"/>
    <property type="match status" value="1"/>
</dbReference>
<gene>
    <name evidence="10" type="ORF">HZF24_03760</name>
</gene>
<sequence>MKLLLVRPKSLNLISNVNVIDLEPLDLEYLYTIAKEENVDCRIFDALHDNRKLKDMLINFQPDIVAVSGYITQEQVMIDCSKIVKEYNPSVKVMIGGVHAEINFERFYTDNIDYIMHSSSLEPFKRILRLGLDFDIKELESIDGICYRKNKEWIENKKLSADPNDLPIPDRSHFNENKNLYRYLGYSPCAIVKTAYSCPYECSFCFCRKINEGKYIARDINLVVDEIEGIECDNIHIVDDTFLVNKQRVNTFISLIKERNIKKNFVIYSRADFVVENEEIIKELGSAGVAGIIVGLEAIDDNTLNSYSKQSSKNVNEECVRILKKHDIDCLALFIVDMQSTKQDFAKLYNWIEQAELKYASVSIFTPIPGTQLYEEYKDKLTTDKIHYWDFIHLVLKPTNLTKQEYYMEYYKLIVKLTLLGKKHGVYDFVDLQYIRDTAKNFFASLMEE</sequence>
<dbReference type="InterPro" id="IPR058240">
    <property type="entry name" value="rSAM_sf"/>
</dbReference>
<dbReference type="RefSeq" id="WP_179236933.1">
    <property type="nucleotide sequence ID" value="NZ_JACBNQ010000002.1"/>
</dbReference>
<dbReference type="InterPro" id="IPR006638">
    <property type="entry name" value="Elp3/MiaA/NifB-like_rSAM"/>
</dbReference>
<evidence type="ECO:0000313" key="10">
    <source>
        <dbReference type="EMBL" id="NYB73250.1"/>
    </source>
</evidence>
<dbReference type="EMBL" id="JACBNQ010000002">
    <property type="protein sequence ID" value="NYB73250.1"/>
    <property type="molecule type" value="Genomic_DNA"/>
</dbReference>
<keyword evidence="7" id="KW-0411">Iron-sulfur</keyword>
<dbReference type="GO" id="GO:0046872">
    <property type="term" value="F:metal ion binding"/>
    <property type="evidence" value="ECO:0007669"/>
    <property type="project" value="UniProtKB-KW"/>
</dbReference>
<name>A0A974BIE8_SEDHY</name>
<dbReference type="PROSITE" id="PS51918">
    <property type="entry name" value="RADICAL_SAM"/>
    <property type="match status" value="1"/>
</dbReference>
<dbReference type="InterPro" id="IPR051198">
    <property type="entry name" value="BchE-like"/>
</dbReference>
<dbReference type="SFLD" id="SFLDG01123">
    <property type="entry name" value="methyltransferase_(Class_B)"/>
    <property type="match status" value="1"/>
</dbReference>
<dbReference type="Proteomes" id="UP000611629">
    <property type="component" value="Unassembled WGS sequence"/>
</dbReference>
<proteinExistence type="predicted"/>
<dbReference type="SFLD" id="SFLDG01082">
    <property type="entry name" value="B12-binding_domain_containing"/>
    <property type="match status" value="1"/>
</dbReference>
<dbReference type="Gene3D" id="3.80.30.20">
    <property type="entry name" value="tm_1862 like domain"/>
    <property type="match status" value="1"/>
</dbReference>
<dbReference type="InterPro" id="IPR007197">
    <property type="entry name" value="rSAM"/>
</dbReference>
<dbReference type="InterPro" id="IPR036724">
    <property type="entry name" value="Cobalamin-bd_sf"/>
</dbReference>
<evidence type="ECO:0000256" key="7">
    <source>
        <dbReference type="ARBA" id="ARBA00023014"/>
    </source>
</evidence>
<keyword evidence="3" id="KW-0808">Transferase</keyword>
<dbReference type="Pfam" id="PF04055">
    <property type="entry name" value="Radical_SAM"/>
    <property type="match status" value="1"/>
</dbReference>
<dbReference type="Gene3D" id="3.40.50.280">
    <property type="entry name" value="Cobalamin-binding domain"/>
    <property type="match status" value="1"/>
</dbReference>
<dbReference type="PROSITE" id="PS51332">
    <property type="entry name" value="B12_BINDING"/>
    <property type="match status" value="1"/>
</dbReference>
<keyword evidence="4" id="KW-0949">S-adenosyl-L-methionine</keyword>
<dbReference type="PANTHER" id="PTHR43409">
    <property type="entry name" value="ANAEROBIC MAGNESIUM-PROTOPORPHYRIN IX MONOMETHYL ESTER CYCLASE-RELATED"/>
    <property type="match status" value="1"/>
</dbReference>
<keyword evidence="11" id="KW-1185">Reference proteome</keyword>
<dbReference type="GO" id="GO:0051539">
    <property type="term" value="F:4 iron, 4 sulfur cluster binding"/>
    <property type="evidence" value="ECO:0007669"/>
    <property type="project" value="UniProtKB-KW"/>
</dbReference>
<keyword evidence="6" id="KW-0408">Iron</keyword>
<dbReference type="SMART" id="SM00729">
    <property type="entry name" value="Elp3"/>
    <property type="match status" value="1"/>
</dbReference>
<feature type="domain" description="Radical SAM core" evidence="9">
    <location>
        <begin position="184"/>
        <end position="400"/>
    </location>
</feature>
<evidence type="ECO:0000256" key="5">
    <source>
        <dbReference type="ARBA" id="ARBA00022723"/>
    </source>
</evidence>
<protein>
    <submittedName>
        <fullName evidence="10">Cobalamin B12-binding domain-containing protein</fullName>
    </submittedName>
</protein>
<organism evidence="10 11">
    <name type="scientific">Sedimentibacter hydroxybenzoicus DSM 7310</name>
    <dbReference type="NCBI Taxonomy" id="1123245"/>
    <lineage>
        <taxon>Bacteria</taxon>
        <taxon>Bacillati</taxon>
        <taxon>Bacillota</taxon>
        <taxon>Tissierellia</taxon>
        <taxon>Sedimentibacter</taxon>
    </lineage>
</organism>
<dbReference type="PANTHER" id="PTHR43409:SF7">
    <property type="entry name" value="BLL1977 PROTEIN"/>
    <property type="match status" value="1"/>
</dbReference>
<comment type="cofactor">
    <cofactor evidence="1">
        <name>[4Fe-4S] cluster</name>
        <dbReference type="ChEBI" id="CHEBI:49883"/>
    </cofactor>
</comment>
<dbReference type="Pfam" id="PF02310">
    <property type="entry name" value="B12-binding"/>
    <property type="match status" value="1"/>
</dbReference>
<dbReference type="GO" id="GO:0003824">
    <property type="term" value="F:catalytic activity"/>
    <property type="evidence" value="ECO:0007669"/>
    <property type="project" value="InterPro"/>
</dbReference>
<evidence type="ECO:0000259" key="8">
    <source>
        <dbReference type="PROSITE" id="PS51332"/>
    </source>
</evidence>